<evidence type="ECO:0000259" key="3">
    <source>
        <dbReference type="Pfam" id="PF03816"/>
    </source>
</evidence>
<evidence type="ECO:0000313" key="5">
    <source>
        <dbReference type="Proteomes" id="UP001199319"/>
    </source>
</evidence>
<sequence>MTTEKTSSPRRSGADWFGLVAFAVLVICSAVLVVRLISTKFLPTGQLLLAVGALLVLSGLHGWVQLPHREKTGGKIACGIVALVLAAAMLYGAVALGSVQHAITDVADKSVETDITCVIVNADDPAQSLDDVKGYRFGILEDRDTENTQSLLQQLQEKLGAAEHTAYASPALLTDALYDDQVGAILLNKGYIPLLEEQEGYADFSDRTRILYEYTTTKTVEPAPADTNAQVDVTKDPFVVYCSGIDARSSNINITSRSDVNILAVVNPTTRQILLVNTPRDYYLPLAHNGQLDKLTHAGIYGTGESMQTLDNLYGTHTSFYMRVNFAGLTKLVDALGGVDVYSTKTFSMGGYNFTEGVNHLNGEAALCFSRERYAFADGDNQRGKNQMAVIQAIISKASSPAVLKNYQTLLSSLSDAFITSLSYDDIASLVQMQLQDMSGWHVTSYAVSGSGDTSYCYALGDAAWVMRPNMDTVNTAKELIRQVMSGETPQIP</sequence>
<dbReference type="AlphaFoldDB" id="A0AAE3ABY3"/>
<feature type="transmembrane region" description="Helical" evidence="2">
    <location>
        <begin position="16"/>
        <end position="38"/>
    </location>
</feature>
<dbReference type="Pfam" id="PF03816">
    <property type="entry name" value="LytR_cpsA_psr"/>
    <property type="match status" value="1"/>
</dbReference>
<dbReference type="Gene3D" id="3.40.630.190">
    <property type="entry name" value="LCP protein"/>
    <property type="match status" value="1"/>
</dbReference>
<keyword evidence="5" id="KW-1185">Reference proteome</keyword>
<dbReference type="InterPro" id="IPR050922">
    <property type="entry name" value="LytR/CpsA/Psr_CW_biosynth"/>
</dbReference>
<feature type="domain" description="Cell envelope-related transcriptional attenuator" evidence="3">
    <location>
        <begin position="257"/>
        <end position="399"/>
    </location>
</feature>
<protein>
    <submittedName>
        <fullName evidence="4">LCP family protein</fullName>
    </submittedName>
</protein>
<evidence type="ECO:0000256" key="2">
    <source>
        <dbReference type="SAM" id="Phobius"/>
    </source>
</evidence>
<dbReference type="RefSeq" id="WP_302928988.1">
    <property type="nucleotide sequence ID" value="NZ_JAJEPW010000025.1"/>
</dbReference>
<keyword evidence="2" id="KW-1133">Transmembrane helix</keyword>
<dbReference type="PANTHER" id="PTHR33392:SF6">
    <property type="entry name" value="POLYISOPRENYL-TEICHOIC ACID--PEPTIDOGLYCAN TEICHOIC ACID TRANSFERASE TAGU"/>
    <property type="match status" value="1"/>
</dbReference>
<comment type="caution">
    <text evidence="4">The sequence shown here is derived from an EMBL/GenBank/DDBJ whole genome shotgun (WGS) entry which is preliminary data.</text>
</comment>
<comment type="similarity">
    <text evidence="1">Belongs to the LytR/CpsA/Psr (LCP) family.</text>
</comment>
<dbReference type="Proteomes" id="UP001199319">
    <property type="component" value="Unassembled WGS sequence"/>
</dbReference>
<dbReference type="InterPro" id="IPR004474">
    <property type="entry name" value="LytR_CpsA_psr"/>
</dbReference>
<dbReference type="PANTHER" id="PTHR33392">
    <property type="entry name" value="POLYISOPRENYL-TEICHOIC ACID--PEPTIDOGLYCAN TEICHOIC ACID TRANSFERASE TAGU"/>
    <property type="match status" value="1"/>
</dbReference>
<keyword evidence="2" id="KW-0812">Transmembrane</keyword>
<reference evidence="4" key="1">
    <citation type="submission" date="2021-10" db="EMBL/GenBank/DDBJ databases">
        <title>Anaerobic single-cell dispensing facilitates the cultivation of human gut bacteria.</title>
        <authorList>
            <person name="Afrizal A."/>
        </authorList>
    </citation>
    <scope>NUCLEOTIDE SEQUENCE</scope>
    <source>
        <strain evidence="4">CLA-AA-H272</strain>
    </source>
</reference>
<dbReference type="EMBL" id="JAJEPW010000025">
    <property type="protein sequence ID" value="MCC2129751.1"/>
    <property type="molecule type" value="Genomic_DNA"/>
</dbReference>
<dbReference type="Gene3D" id="3.40.190.10">
    <property type="entry name" value="Periplasmic binding protein-like II"/>
    <property type="match status" value="1"/>
</dbReference>
<name>A0AAE3ABY3_9FIRM</name>
<feature type="transmembrane region" description="Helical" evidence="2">
    <location>
        <begin position="44"/>
        <end position="64"/>
    </location>
</feature>
<keyword evidence="2" id="KW-0472">Membrane</keyword>
<accession>A0AAE3ABY3</accession>
<gene>
    <name evidence="4" type="ORF">LKD37_09505</name>
</gene>
<evidence type="ECO:0000256" key="1">
    <source>
        <dbReference type="ARBA" id="ARBA00006068"/>
    </source>
</evidence>
<organism evidence="4 5">
    <name type="scientific">Brotocaccenecus cirricatena</name>
    <dbReference type="NCBI Taxonomy" id="3064195"/>
    <lineage>
        <taxon>Bacteria</taxon>
        <taxon>Bacillati</taxon>
        <taxon>Bacillota</taxon>
        <taxon>Clostridia</taxon>
        <taxon>Eubacteriales</taxon>
        <taxon>Oscillospiraceae</taxon>
        <taxon>Brotocaccenecus</taxon>
    </lineage>
</organism>
<evidence type="ECO:0000313" key="4">
    <source>
        <dbReference type="EMBL" id="MCC2129751.1"/>
    </source>
</evidence>
<proteinExistence type="inferred from homology"/>
<dbReference type="NCBIfam" id="TIGR00350">
    <property type="entry name" value="lytR_cpsA_psr"/>
    <property type="match status" value="1"/>
</dbReference>
<feature type="transmembrane region" description="Helical" evidence="2">
    <location>
        <begin position="76"/>
        <end position="99"/>
    </location>
</feature>